<accession>A0A5K7ZHW4</accession>
<proteinExistence type="predicted"/>
<protein>
    <submittedName>
        <fullName evidence="1">Uncharacterized protein</fullName>
    </submittedName>
</protein>
<dbReference type="EMBL" id="AP021875">
    <property type="protein sequence ID" value="BBO77914.1"/>
    <property type="molecule type" value="Genomic_DNA"/>
</dbReference>
<keyword evidence="2" id="KW-1185">Reference proteome</keyword>
<name>A0A5K7ZHW4_9BACT</name>
<gene>
    <name evidence="1" type="ORF">DSCW_53310</name>
</gene>
<dbReference type="KEGG" id="dwd:DSCW_53310"/>
<sequence>MSKSETIFKAMILLNEHATLLPGTYEYQALSDQISLLIDELGQKKALEQVRRDKALLLQWLDKHRHWNAVEQI</sequence>
<organism evidence="1 2">
    <name type="scientific">Desulfosarcina widdelii</name>
    <dbReference type="NCBI Taxonomy" id="947919"/>
    <lineage>
        <taxon>Bacteria</taxon>
        <taxon>Pseudomonadati</taxon>
        <taxon>Thermodesulfobacteriota</taxon>
        <taxon>Desulfobacteria</taxon>
        <taxon>Desulfobacterales</taxon>
        <taxon>Desulfosarcinaceae</taxon>
        <taxon>Desulfosarcina</taxon>
    </lineage>
</organism>
<dbReference type="AlphaFoldDB" id="A0A5K7ZHW4"/>
<dbReference type="RefSeq" id="WP_155306600.1">
    <property type="nucleotide sequence ID" value="NZ_AP021875.1"/>
</dbReference>
<evidence type="ECO:0000313" key="1">
    <source>
        <dbReference type="EMBL" id="BBO77914.1"/>
    </source>
</evidence>
<evidence type="ECO:0000313" key="2">
    <source>
        <dbReference type="Proteomes" id="UP000427769"/>
    </source>
</evidence>
<dbReference type="Proteomes" id="UP000427769">
    <property type="component" value="Chromosome"/>
</dbReference>
<reference evidence="1 2" key="1">
    <citation type="submission" date="2019-11" db="EMBL/GenBank/DDBJ databases">
        <title>Comparative genomics of hydrocarbon-degrading Desulfosarcina strains.</title>
        <authorList>
            <person name="Watanabe M."/>
            <person name="Kojima H."/>
            <person name="Fukui M."/>
        </authorList>
    </citation>
    <scope>NUCLEOTIDE SEQUENCE [LARGE SCALE GENOMIC DNA]</scope>
    <source>
        <strain evidence="1 2">PP31</strain>
    </source>
</reference>